<dbReference type="Proteomes" id="UP000189475">
    <property type="component" value="Unassembled WGS sequence"/>
</dbReference>
<proteinExistence type="predicted"/>
<dbReference type="Pfam" id="PF15864">
    <property type="entry name" value="PglL_A"/>
    <property type="match status" value="1"/>
</dbReference>
<gene>
    <name evidence="9" type="ORF">VPAL9027_02882</name>
</gene>
<feature type="transmembrane region" description="Helical" evidence="5">
    <location>
        <begin position="137"/>
        <end position="157"/>
    </location>
</feature>
<feature type="domain" description="O-antigen ligase-related" evidence="6">
    <location>
        <begin position="218"/>
        <end position="364"/>
    </location>
</feature>
<keyword evidence="4 5" id="KW-0472">Membrane</keyword>
<feature type="transmembrane region" description="Helical" evidence="5">
    <location>
        <begin position="351"/>
        <end position="375"/>
    </location>
</feature>
<feature type="transmembrane region" description="Helical" evidence="5">
    <location>
        <begin position="55"/>
        <end position="72"/>
    </location>
</feature>
<dbReference type="InterPro" id="IPR021797">
    <property type="entry name" value="Wzy_C_2"/>
</dbReference>
<dbReference type="RefSeq" id="WP_077315274.1">
    <property type="nucleotide sequence ID" value="NZ_AP024887.1"/>
</dbReference>
<organism evidence="9 10">
    <name type="scientific">Vibrio palustris</name>
    <dbReference type="NCBI Taxonomy" id="1918946"/>
    <lineage>
        <taxon>Bacteria</taxon>
        <taxon>Pseudomonadati</taxon>
        <taxon>Pseudomonadota</taxon>
        <taxon>Gammaproteobacteria</taxon>
        <taxon>Vibrionales</taxon>
        <taxon>Vibrionaceae</taxon>
        <taxon>Vibrio</taxon>
    </lineage>
</organism>
<evidence type="ECO:0000313" key="10">
    <source>
        <dbReference type="Proteomes" id="UP000189475"/>
    </source>
</evidence>
<feature type="transmembrane region" description="Helical" evidence="5">
    <location>
        <begin position="84"/>
        <end position="101"/>
    </location>
</feature>
<dbReference type="PANTHER" id="PTHR37422:SF21">
    <property type="entry name" value="EXOQ-LIKE PROTEIN"/>
    <property type="match status" value="1"/>
</dbReference>
<dbReference type="InterPro" id="IPR007016">
    <property type="entry name" value="O-antigen_ligase-rel_domated"/>
</dbReference>
<evidence type="ECO:0000313" key="9">
    <source>
        <dbReference type="EMBL" id="SJL84879.1"/>
    </source>
</evidence>
<feature type="domain" description="Protein glycosylation ligase" evidence="8">
    <location>
        <begin position="175"/>
        <end position="198"/>
    </location>
</feature>
<evidence type="ECO:0000256" key="4">
    <source>
        <dbReference type="ARBA" id="ARBA00023136"/>
    </source>
</evidence>
<name>A0A1R4B7I7_9VIBR</name>
<dbReference type="STRING" id="1918946.VPAL9027_02882"/>
<dbReference type="InterPro" id="IPR031726">
    <property type="entry name" value="PglL_A"/>
</dbReference>
<dbReference type="OrthoDB" id="5596698at2"/>
<keyword evidence="10" id="KW-1185">Reference proteome</keyword>
<feature type="transmembrane region" description="Helical" evidence="5">
    <location>
        <begin position="107"/>
        <end position="125"/>
    </location>
</feature>
<dbReference type="Pfam" id="PF04932">
    <property type="entry name" value="Wzy_C"/>
    <property type="match status" value="1"/>
</dbReference>
<feature type="transmembrane region" description="Helical" evidence="5">
    <location>
        <begin position="258"/>
        <end position="276"/>
    </location>
</feature>
<dbReference type="GO" id="GO:0016874">
    <property type="term" value="F:ligase activity"/>
    <property type="evidence" value="ECO:0007669"/>
    <property type="project" value="UniProtKB-KW"/>
</dbReference>
<evidence type="ECO:0000259" key="7">
    <source>
        <dbReference type="Pfam" id="PF11846"/>
    </source>
</evidence>
<evidence type="ECO:0000256" key="5">
    <source>
        <dbReference type="SAM" id="Phobius"/>
    </source>
</evidence>
<dbReference type="Pfam" id="PF11846">
    <property type="entry name" value="Wzy_C_2"/>
    <property type="match status" value="1"/>
</dbReference>
<feature type="transmembrane region" description="Helical" evidence="5">
    <location>
        <begin position="233"/>
        <end position="249"/>
    </location>
</feature>
<protein>
    <submittedName>
        <fullName evidence="9">O-Antigen ligase</fullName>
    </submittedName>
</protein>
<dbReference type="AlphaFoldDB" id="A0A1R4B7I7"/>
<accession>A0A1R4B7I7</accession>
<dbReference type="EMBL" id="FUFT01000008">
    <property type="protein sequence ID" value="SJL84879.1"/>
    <property type="molecule type" value="Genomic_DNA"/>
</dbReference>
<evidence type="ECO:0000256" key="2">
    <source>
        <dbReference type="ARBA" id="ARBA00022692"/>
    </source>
</evidence>
<feature type="transmembrane region" description="Helical" evidence="5">
    <location>
        <begin position="405"/>
        <end position="422"/>
    </location>
</feature>
<keyword evidence="3 5" id="KW-1133">Transmembrane helix</keyword>
<dbReference type="InterPro" id="IPR051533">
    <property type="entry name" value="WaaL-like"/>
</dbReference>
<evidence type="ECO:0000259" key="6">
    <source>
        <dbReference type="Pfam" id="PF04932"/>
    </source>
</evidence>
<feature type="transmembrane region" description="Helical" evidence="5">
    <location>
        <begin position="24"/>
        <end position="43"/>
    </location>
</feature>
<keyword evidence="2 5" id="KW-0812">Transmembrane</keyword>
<evidence type="ECO:0000256" key="1">
    <source>
        <dbReference type="ARBA" id="ARBA00004141"/>
    </source>
</evidence>
<dbReference type="GO" id="GO:0016020">
    <property type="term" value="C:membrane"/>
    <property type="evidence" value="ECO:0007669"/>
    <property type="project" value="UniProtKB-SubCell"/>
</dbReference>
<sequence length="592" mass="67600">MAIVLLGGTHLEPKTPKVPLTKPFLYAIASLYIYAMHFIMSNPGGSGLALSFNDTSWIAISLALGVGLCQLANNQVIRFSKLTLGLLLTCILMTIPIFYHNSDPELVTMRLLGLWAGLLFFWLLQQFRFSNREKQRLLWFIVIGSLIEAGIGLYQYFIIAPEALAKLQHFTRPSGVFHQPNVMASFLATGLLVSGYLLARQPKKYDEHWVQTTLLYLTSLTSSLLLVVLASRTGWLGSILGIICLLPYLKKYASKRRFITWIIAILVGVSIGFFSMNQQGMSGFVANKIDLQSPRRYTFPQTFDMMVEKPFTGYGYGRFESQYILYTARQHQLNPNYPPGLASMDHPHNELIYWGVEGGIIPIIGIIIAASLVCLRLLYAKRGTRLGLFALLLPIALHTQLEYPFYHSAVHWITFLILLYWIDQRSLSYRSLSFHPWIARLLRILSLLVPVLISAFMLTTLQTNYVLTRFERSPSKYPDMINHVTNLAVWKNRYDWDVYSLYLRKGLKTKQPEDIMPFVTWAPTVIEHQPRPIFYKKLILSYEALNDTSRAEQTRNEAQFLFPKIDFTHLHENAISAALSSSKLTTPKPLKE</sequence>
<feature type="domain" description="Virulence factor membrane-bound polymerase C-terminal" evidence="7">
    <location>
        <begin position="388"/>
        <end position="567"/>
    </location>
</feature>
<evidence type="ECO:0000259" key="8">
    <source>
        <dbReference type="Pfam" id="PF15864"/>
    </source>
</evidence>
<comment type="subcellular location">
    <subcellularLocation>
        <location evidence="1">Membrane</location>
        <topology evidence="1">Multi-pass membrane protein</topology>
    </subcellularLocation>
</comment>
<evidence type="ECO:0000256" key="3">
    <source>
        <dbReference type="ARBA" id="ARBA00022989"/>
    </source>
</evidence>
<keyword evidence="9" id="KW-0436">Ligase</keyword>
<feature type="transmembrane region" description="Helical" evidence="5">
    <location>
        <begin position="442"/>
        <end position="461"/>
    </location>
</feature>
<reference evidence="9 10" key="1">
    <citation type="submission" date="2017-02" db="EMBL/GenBank/DDBJ databases">
        <authorList>
            <person name="Peterson S.W."/>
        </authorList>
    </citation>
    <scope>NUCLEOTIDE SEQUENCE [LARGE SCALE GENOMIC DNA]</scope>
    <source>
        <strain evidence="9 10">CECT 9027</strain>
    </source>
</reference>
<dbReference type="PANTHER" id="PTHR37422">
    <property type="entry name" value="TEICHURONIC ACID BIOSYNTHESIS PROTEIN TUAE"/>
    <property type="match status" value="1"/>
</dbReference>